<protein>
    <submittedName>
        <fullName evidence="1">Non-ribosomal peptide synthetase SyfB</fullName>
    </submittedName>
</protein>
<dbReference type="PATRIC" id="fig|1194404.4.peg.8063"/>
<feature type="non-terminal residue" evidence="1">
    <location>
        <position position="1"/>
    </location>
</feature>
<proteinExistence type="predicted"/>
<evidence type="ECO:0000313" key="2">
    <source>
        <dbReference type="Proteomes" id="UP000015729"/>
    </source>
</evidence>
<dbReference type="Proteomes" id="UP000015729">
    <property type="component" value="Unassembled WGS sequence"/>
</dbReference>
<dbReference type="Gene3D" id="3.40.50.1820">
    <property type="entry name" value="alpha/beta hydrolase"/>
    <property type="match status" value="1"/>
</dbReference>
<dbReference type="EMBL" id="AOKG01002719">
    <property type="protein sequence ID" value="EPN29968.1"/>
    <property type="molecule type" value="Genomic_DNA"/>
</dbReference>
<sequence length="155" mass="16726">TATAALERLIEALQLSSGKSLELDPLAFADCDGDTQLHLLQSAMVRVGLLPQRLAPQALQGIVRTFASAVRTVYRPDPGSYNGKASLVLVDDPQLDALDNQLEQASSAAGWQQLLPQLALWQGPGNHFSVLKAPDVYSLAAWWYDGLTIGVEETQ</sequence>
<organism evidence="1 2">
    <name type="scientific">Pseudomonas syringae pv. actinidiae ICMP 18807</name>
    <dbReference type="NCBI Taxonomy" id="1194404"/>
    <lineage>
        <taxon>Bacteria</taxon>
        <taxon>Pseudomonadati</taxon>
        <taxon>Pseudomonadota</taxon>
        <taxon>Gammaproteobacteria</taxon>
        <taxon>Pseudomonadales</taxon>
        <taxon>Pseudomonadaceae</taxon>
        <taxon>Pseudomonas</taxon>
        <taxon>Pseudomonas syringae</taxon>
    </lineage>
</organism>
<evidence type="ECO:0000313" key="1">
    <source>
        <dbReference type="EMBL" id="EPN29968.1"/>
    </source>
</evidence>
<accession>S6TVF3</accession>
<dbReference type="InterPro" id="IPR029058">
    <property type="entry name" value="AB_hydrolase_fold"/>
</dbReference>
<gene>
    <name evidence="1" type="ORF">A244_39488</name>
</gene>
<dbReference type="SUPFAM" id="SSF53474">
    <property type="entry name" value="alpha/beta-Hydrolases"/>
    <property type="match status" value="1"/>
</dbReference>
<comment type="caution">
    <text evidence="1">The sequence shown here is derived from an EMBL/GenBank/DDBJ whole genome shotgun (WGS) entry which is preliminary data.</text>
</comment>
<dbReference type="AlphaFoldDB" id="S6TVF3"/>
<name>S6TVF3_PSESF</name>
<reference evidence="1 2" key="1">
    <citation type="journal article" date="2013" name="PLoS Pathog.">
        <title>Genomic analysis of the Kiwifruit pathogen Pseudomonas syringae pv. actinidiae provides insight into the origins of an emergent plant disease.</title>
        <authorList>
            <person name="McCann H.C."/>
            <person name="Rikkerink E.H."/>
            <person name="Bertels F."/>
            <person name="Fiers M."/>
            <person name="Lu A."/>
            <person name="Rees-George J."/>
            <person name="Andersen M.T."/>
            <person name="Gleave A.P."/>
            <person name="Haubold B."/>
            <person name="Wohlers M.W."/>
            <person name="Guttman D.S."/>
            <person name="Wang P.W."/>
            <person name="Straub C."/>
            <person name="Vanneste J.L."/>
            <person name="Rainey P.B."/>
            <person name="Templeton M.D."/>
        </authorList>
    </citation>
    <scope>NUCLEOTIDE SEQUENCE [LARGE SCALE GENOMIC DNA]</scope>
    <source>
        <strain evidence="1 2">ICMP 18807</strain>
    </source>
</reference>